<dbReference type="AlphaFoldDB" id="A0A8G2EYG3"/>
<proteinExistence type="predicted"/>
<dbReference type="Proteomes" id="UP000198615">
    <property type="component" value="Unassembled WGS sequence"/>
</dbReference>
<name>A0A8G2EYG3_9PROT</name>
<evidence type="ECO:0000313" key="1">
    <source>
        <dbReference type="EMBL" id="SDG55335.1"/>
    </source>
</evidence>
<keyword evidence="2" id="KW-1185">Reference proteome</keyword>
<sequence>MVIDDDLALEATTTWCVAFGLLMAELVRGGALAPERAEWVLERMTGFTDALDRQGDPDRSVLQHHVAIGFHRLATERASEIFRDALVPPSHDPGPPSGR</sequence>
<comment type="caution">
    <text evidence="1">The sequence shown here is derived from an EMBL/GenBank/DDBJ whole genome shotgun (WGS) entry which is preliminary data.</text>
</comment>
<dbReference type="RefSeq" id="WP_093154429.1">
    <property type="nucleotide sequence ID" value="NZ_FNBW01000022.1"/>
</dbReference>
<reference evidence="1 2" key="1">
    <citation type="submission" date="2016-10" db="EMBL/GenBank/DDBJ databases">
        <authorList>
            <person name="Varghese N."/>
            <person name="Submissions S."/>
        </authorList>
    </citation>
    <scope>NUCLEOTIDE SEQUENCE [LARGE SCALE GENOMIC DNA]</scope>
    <source>
        <strain evidence="1 2">DSM 18839</strain>
    </source>
</reference>
<protein>
    <submittedName>
        <fullName evidence="1">Uncharacterized protein</fullName>
    </submittedName>
</protein>
<organism evidence="1 2">
    <name type="scientific">Thalassobaculum litoreum DSM 18839</name>
    <dbReference type="NCBI Taxonomy" id="1123362"/>
    <lineage>
        <taxon>Bacteria</taxon>
        <taxon>Pseudomonadati</taxon>
        <taxon>Pseudomonadota</taxon>
        <taxon>Alphaproteobacteria</taxon>
        <taxon>Rhodospirillales</taxon>
        <taxon>Thalassobaculaceae</taxon>
        <taxon>Thalassobaculum</taxon>
    </lineage>
</organism>
<evidence type="ECO:0000313" key="2">
    <source>
        <dbReference type="Proteomes" id="UP000198615"/>
    </source>
</evidence>
<gene>
    <name evidence="1" type="ORF">SAMN05660686_04816</name>
</gene>
<accession>A0A8G2EYG3</accession>
<dbReference type="EMBL" id="FNBW01000022">
    <property type="protein sequence ID" value="SDG55335.1"/>
    <property type="molecule type" value="Genomic_DNA"/>
</dbReference>